<keyword evidence="6" id="KW-0963">Cytoplasm</keyword>
<organism evidence="8 9">
    <name type="scientific">Alsobacter ponti</name>
    <dbReference type="NCBI Taxonomy" id="2962936"/>
    <lineage>
        <taxon>Bacteria</taxon>
        <taxon>Pseudomonadati</taxon>
        <taxon>Pseudomonadota</taxon>
        <taxon>Alphaproteobacteria</taxon>
        <taxon>Hyphomicrobiales</taxon>
        <taxon>Alsobacteraceae</taxon>
        <taxon>Alsobacter</taxon>
    </lineage>
</organism>
<evidence type="ECO:0000256" key="1">
    <source>
        <dbReference type="ARBA" id="ARBA00022598"/>
    </source>
</evidence>
<comment type="similarity">
    <text evidence="6">Belongs to the tRNA(Ile)-lysidine synthase family.</text>
</comment>
<keyword evidence="4 6" id="KW-0067">ATP-binding</keyword>
<accession>A0ABT1LIY0</accession>
<comment type="catalytic activity">
    <reaction evidence="5 6">
        <text>cytidine(34) in tRNA(Ile2) + L-lysine + ATP = lysidine(34) in tRNA(Ile2) + AMP + diphosphate + H(+)</text>
        <dbReference type="Rhea" id="RHEA:43744"/>
        <dbReference type="Rhea" id="RHEA-COMP:10625"/>
        <dbReference type="Rhea" id="RHEA-COMP:10670"/>
        <dbReference type="ChEBI" id="CHEBI:15378"/>
        <dbReference type="ChEBI" id="CHEBI:30616"/>
        <dbReference type="ChEBI" id="CHEBI:32551"/>
        <dbReference type="ChEBI" id="CHEBI:33019"/>
        <dbReference type="ChEBI" id="CHEBI:82748"/>
        <dbReference type="ChEBI" id="CHEBI:83665"/>
        <dbReference type="ChEBI" id="CHEBI:456215"/>
        <dbReference type="EC" id="6.3.4.19"/>
    </reaction>
</comment>
<keyword evidence="2 6" id="KW-0819">tRNA processing</keyword>
<evidence type="ECO:0000256" key="4">
    <source>
        <dbReference type="ARBA" id="ARBA00022840"/>
    </source>
</evidence>
<evidence type="ECO:0000256" key="2">
    <source>
        <dbReference type="ARBA" id="ARBA00022694"/>
    </source>
</evidence>
<dbReference type="Pfam" id="PF01171">
    <property type="entry name" value="ATP_bind_3"/>
    <property type="match status" value="1"/>
</dbReference>
<dbReference type="InterPro" id="IPR012094">
    <property type="entry name" value="tRNA_Ile_lys_synt"/>
</dbReference>
<dbReference type="HAMAP" id="MF_01161">
    <property type="entry name" value="tRNA_Ile_lys_synt"/>
    <property type="match status" value="1"/>
</dbReference>
<dbReference type="PANTHER" id="PTHR43033:SF1">
    <property type="entry name" value="TRNA(ILE)-LYSIDINE SYNTHASE-RELATED"/>
    <property type="match status" value="1"/>
</dbReference>
<comment type="caution">
    <text evidence="8">The sequence shown here is derived from an EMBL/GenBank/DDBJ whole genome shotgun (WGS) entry which is preliminary data.</text>
</comment>
<name>A0ABT1LIY0_9HYPH</name>
<dbReference type="Gene3D" id="3.40.50.620">
    <property type="entry name" value="HUPs"/>
    <property type="match status" value="1"/>
</dbReference>
<proteinExistence type="inferred from homology"/>
<evidence type="ECO:0000256" key="6">
    <source>
        <dbReference type="HAMAP-Rule" id="MF_01161"/>
    </source>
</evidence>
<dbReference type="InterPro" id="IPR011063">
    <property type="entry name" value="TilS/TtcA_N"/>
</dbReference>
<keyword evidence="1 6" id="KW-0436">Ligase</keyword>
<feature type="binding site" evidence="6">
    <location>
        <begin position="36"/>
        <end position="41"/>
    </location>
    <ligand>
        <name>ATP</name>
        <dbReference type="ChEBI" id="CHEBI:30616"/>
    </ligand>
</feature>
<dbReference type="NCBIfam" id="TIGR02432">
    <property type="entry name" value="lysidine_TilS_N"/>
    <property type="match status" value="1"/>
</dbReference>
<evidence type="ECO:0000313" key="9">
    <source>
        <dbReference type="Proteomes" id="UP001205890"/>
    </source>
</evidence>
<keyword evidence="9" id="KW-1185">Reference proteome</keyword>
<gene>
    <name evidence="6 8" type="primary">tilS</name>
    <name evidence="8" type="ORF">NK718_16725</name>
</gene>
<dbReference type="InterPro" id="IPR012795">
    <property type="entry name" value="tRNA_Ile_lys_synt_N"/>
</dbReference>
<dbReference type="EC" id="6.3.4.19" evidence="6"/>
<evidence type="ECO:0000259" key="7">
    <source>
        <dbReference type="Pfam" id="PF01171"/>
    </source>
</evidence>
<evidence type="ECO:0000256" key="5">
    <source>
        <dbReference type="ARBA" id="ARBA00048539"/>
    </source>
</evidence>
<dbReference type="Proteomes" id="UP001205890">
    <property type="component" value="Unassembled WGS sequence"/>
</dbReference>
<comment type="function">
    <text evidence="6">Ligates lysine onto the cytidine present at position 34 of the AUA codon-specific tRNA(Ile) that contains the anticodon CAU, in an ATP-dependent manner. Cytidine is converted to lysidine, thus changing the amino acid specificity of the tRNA from methionine to isoleucine.</text>
</comment>
<keyword evidence="3 6" id="KW-0547">Nucleotide-binding</keyword>
<sequence length="347" mass="37267">MPAGPDDPIVPDEAATLLAPLIGRDAGCAGVLLAVSGGPDSVALLHLAALWRERGGAPPLFAATVDHGLRPESAGEAERVAEWCAERRVPHAVLRWTGRKPATRIHAAAREARYALLAQQAERVGATHIVTAHHRDDLSETVLMRLTRGSGVRGLAAMRKSRPLGGLFLVRPFLDVSKSRLLATLTQAGQDWLRDPSNADPRFGRTRTRRLAAMLAEEGLDAARLAALARRAARADAALDEAARAAHARHLSQEADRRVFGPGLLGEPDEIMLRVLQLELERHGPVRLERLESLAADLSAAARRGHRLTRSLAGAVTALDGLGQVTISAEKERRRGRRALTKADGSS</sequence>
<dbReference type="EMBL" id="JANCLU010000018">
    <property type="protein sequence ID" value="MCP8940173.1"/>
    <property type="molecule type" value="Genomic_DNA"/>
</dbReference>
<evidence type="ECO:0000313" key="8">
    <source>
        <dbReference type="EMBL" id="MCP8940173.1"/>
    </source>
</evidence>
<evidence type="ECO:0000256" key="3">
    <source>
        <dbReference type="ARBA" id="ARBA00022741"/>
    </source>
</evidence>
<dbReference type="SUPFAM" id="SSF52402">
    <property type="entry name" value="Adenine nucleotide alpha hydrolases-like"/>
    <property type="match status" value="1"/>
</dbReference>
<dbReference type="RefSeq" id="WP_254744599.1">
    <property type="nucleotide sequence ID" value="NZ_JANCLU010000018.1"/>
</dbReference>
<dbReference type="CDD" id="cd01992">
    <property type="entry name" value="TilS_N"/>
    <property type="match status" value="1"/>
</dbReference>
<protein>
    <recommendedName>
        <fullName evidence="6">tRNA(Ile)-lysidine synthase</fullName>
        <ecNumber evidence="6">6.3.4.19</ecNumber>
    </recommendedName>
    <alternativeName>
        <fullName evidence="6">tRNA(Ile)-2-lysyl-cytidine synthase</fullName>
    </alternativeName>
    <alternativeName>
        <fullName evidence="6">tRNA(Ile)-lysidine synthetase</fullName>
    </alternativeName>
</protein>
<dbReference type="GO" id="GO:0032267">
    <property type="term" value="F:tRNA(Ile)-lysidine synthase activity"/>
    <property type="evidence" value="ECO:0007669"/>
    <property type="project" value="UniProtKB-EC"/>
</dbReference>
<reference evidence="8 9" key="1">
    <citation type="submission" date="2022-07" db="EMBL/GenBank/DDBJ databases">
        <authorList>
            <person name="Li W.-J."/>
            <person name="Deng Q.-Q."/>
        </authorList>
    </citation>
    <scope>NUCLEOTIDE SEQUENCE [LARGE SCALE GENOMIC DNA]</scope>
    <source>
        <strain evidence="8 9">SYSU M60028</strain>
    </source>
</reference>
<dbReference type="InterPro" id="IPR014729">
    <property type="entry name" value="Rossmann-like_a/b/a_fold"/>
</dbReference>
<comment type="subcellular location">
    <subcellularLocation>
        <location evidence="6">Cytoplasm</location>
    </subcellularLocation>
</comment>
<dbReference type="PANTHER" id="PTHR43033">
    <property type="entry name" value="TRNA(ILE)-LYSIDINE SYNTHASE-RELATED"/>
    <property type="match status" value="1"/>
</dbReference>
<feature type="domain" description="tRNA(Ile)-lysidine/2-thiocytidine synthase N-terminal" evidence="7">
    <location>
        <begin position="31"/>
        <end position="210"/>
    </location>
</feature>
<comment type="domain">
    <text evidence="6">The N-terminal region contains the highly conserved SGGXDS motif, predicted to be a P-loop motif involved in ATP binding.</text>
</comment>